<dbReference type="GO" id="GO:0030295">
    <property type="term" value="F:protein kinase activator activity"/>
    <property type="evidence" value="ECO:0007669"/>
    <property type="project" value="TreeGrafter"/>
</dbReference>
<accession>A0A8J6TMZ5</accession>
<dbReference type="PANTHER" id="PTHR42878">
    <property type="entry name" value="TWO-COMPONENT HISTIDINE KINASE"/>
    <property type="match status" value="1"/>
</dbReference>
<dbReference type="Pfam" id="PF02518">
    <property type="entry name" value="HATPase_c"/>
    <property type="match status" value="1"/>
</dbReference>
<comment type="subcellular location">
    <subcellularLocation>
        <location evidence="2">Cell membrane</location>
    </subcellularLocation>
</comment>
<keyword evidence="7" id="KW-0547">Nucleotide-binding</keyword>
<evidence type="ECO:0000256" key="4">
    <source>
        <dbReference type="ARBA" id="ARBA00022475"/>
    </source>
</evidence>
<dbReference type="Gene3D" id="1.10.287.130">
    <property type="match status" value="1"/>
</dbReference>
<dbReference type="FunFam" id="3.30.565.10:FF:000023">
    <property type="entry name" value="PAS domain-containing sensor histidine kinase"/>
    <property type="match status" value="1"/>
</dbReference>
<dbReference type="SMART" id="SM01079">
    <property type="entry name" value="CHASE"/>
    <property type="match status" value="1"/>
</dbReference>
<evidence type="ECO:0000256" key="9">
    <source>
        <dbReference type="ARBA" id="ARBA00022840"/>
    </source>
</evidence>
<evidence type="ECO:0000256" key="11">
    <source>
        <dbReference type="ARBA" id="ARBA00023136"/>
    </source>
</evidence>
<dbReference type="SMART" id="SM00388">
    <property type="entry name" value="HisKA"/>
    <property type="match status" value="1"/>
</dbReference>
<dbReference type="Gene3D" id="3.30.565.10">
    <property type="entry name" value="Histidine kinase-like ATPase, C-terminal domain"/>
    <property type="match status" value="1"/>
</dbReference>
<proteinExistence type="predicted"/>
<dbReference type="InterPro" id="IPR006189">
    <property type="entry name" value="CHASE_dom"/>
</dbReference>
<dbReference type="CDD" id="cd00082">
    <property type="entry name" value="HisKA"/>
    <property type="match status" value="1"/>
</dbReference>
<evidence type="ECO:0000256" key="1">
    <source>
        <dbReference type="ARBA" id="ARBA00000085"/>
    </source>
</evidence>
<dbReference type="GO" id="GO:0007234">
    <property type="term" value="P:osmosensory signaling via phosphorelay pathway"/>
    <property type="evidence" value="ECO:0007669"/>
    <property type="project" value="TreeGrafter"/>
</dbReference>
<keyword evidence="12" id="KW-0175">Coiled coil</keyword>
<dbReference type="InterPro" id="IPR050351">
    <property type="entry name" value="BphY/WalK/GraS-like"/>
</dbReference>
<dbReference type="InterPro" id="IPR003661">
    <property type="entry name" value="HisK_dim/P_dom"/>
</dbReference>
<keyword evidence="11 13" id="KW-0472">Membrane</keyword>
<dbReference type="InterPro" id="IPR036097">
    <property type="entry name" value="HisK_dim/P_sf"/>
</dbReference>
<evidence type="ECO:0000313" key="15">
    <source>
        <dbReference type="EMBL" id="MBC8361926.1"/>
    </source>
</evidence>
<dbReference type="GO" id="GO:0000155">
    <property type="term" value="F:phosphorelay sensor kinase activity"/>
    <property type="evidence" value="ECO:0007669"/>
    <property type="project" value="InterPro"/>
</dbReference>
<evidence type="ECO:0000256" key="6">
    <source>
        <dbReference type="ARBA" id="ARBA00022679"/>
    </source>
</evidence>
<comment type="caution">
    <text evidence="15">The sequence shown here is derived from an EMBL/GenBank/DDBJ whole genome shotgun (WGS) entry which is preliminary data.</text>
</comment>
<keyword evidence="13" id="KW-0812">Transmembrane</keyword>
<reference evidence="15 16" key="1">
    <citation type="submission" date="2020-08" db="EMBL/GenBank/DDBJ databases">
        <title>Bridging the membrane lipid divide: bacteria of the FCB group superphylum have the potential to synthesize archaeal ether lipids.</title>
        <authorList>
            <person name="Villanueva L."/>
            <person name="Von Meijenfeldt F.A.B."/>
            <person name="Westbye A.B."/>
            <person name="Yadav S."/>
            <person name="Hopmans E.C."/>
            <person name="Dutilh B.E."/>
            <person name="Sinninghe Damste J.S."/>
        </authorList>
    </citation>
    <scope>NUCLEOTIDE SEQUENCE [LARGE SCALE GENOMIC DNA]</scope>
    <source>
        <strain evidence="15">NIOZ-UU30</strain>
    </source>
</reference>
<evidence type="ECO:0000313" key="16">
    <source>
        <dbReference type="Proteomes" id="UP000603434"/>
    </source>
</evidence>
<dbReference type="GO" id="GO:0005886">
    <property type="term" value="C:plasma membrane"/>
    <property type="evidence" value="ECO:0007669"/>
    <property type="project" value="UniProtKB-SubCell"/>
</dbReference>
<feature type="transmembrane region" description="Helical" evidence="13">
    <location>
        <begin position="257"/>
        <end position="278"/>
    </location>
</feature>
<keyword evidence="8" id="KW-0418">Kinase</keyword>
<keyword evidence="6" id="KW-0808">Transferase</keyword>
<dbReference type="PROSITE" id="PS50109">
    <property type="entry name" value="HIS_KIN"/>
    <property type="match status" value="1"/>
</dbReference>
<evidence type="ECO:0000256" key="8">
    <source>
        <dbReference type="ARBA" id="ARBA00022777"/>
    </source>
</evidence>
<keyword evidence="9" id="KW-0067">ATP-binding</keyword>
<dbReference type="SMART" id="SM00387">
    <property type="entry name" value="HATPase_c"/>
    <property type="match status" value="1"/>
</dbReference>
<dbReference type="Pfam" id="PF00512">
    <property type="entry name" value="HisKA"/>
    <property type="match status" value="1"/>
</dbReference>
<dbReference type="AlphaFoldDB" id="A0A8J6TMZ5"/>
<dbReference type="EMBL" id="JACNJH010000159">
    <property type="protein sequence ID" value="MBC8361926.1"/>
    <property type="molecule type" value="Genomic_DNA"/>
</dbReference>
<dbReference type="InterPro" id="IPR036890">
    <property type="entry name" value="HATPase_C_sf"/>
</dbReference>
<evidence type="ECO:0000256" key="10">
    <source>
        <dbReference type="ARBA" id="ARBA00023012"/>
    </source>
</evidence>
<evidence type="ECO:0000256" key="3">
    <source>
        <dbReference type="ARBA" id="ARBA00012438"/>
    </source>
</evidence>
<dbReference type="InterPro" id="IPR003594">
    <property type="entry name" value="HATPase_dom"/>
</dbReference>
<dbReference type="GO" id="GO:0005524">
    <property type="term" value="F:ATP binding"/>
    <property type="evidence" value="ECO:0007669"/>
    <property type="project" value="UniProtKB-KW"/>
</dbReference>
<evidence type="ECO:0000256" key="12">
    <source>
        <dbReference type="SAM" id="Coils"/>
    </source>
</evidence>
<keyword evidence="13" id="KW-1133">Transmembrane helix</keyword>
<protein>
    <recommendedName>
        <fullName evidence="3">histidine kinase</fullName>
        <ecNumber evidence="3">2.7.13.3</ecNumber>
    </recommendedName>
</protein>
<comment type="catalytic activity">
    <reaction evidence="1">
        <text>ATP + protein L-histidine = ADP + protein N-phospho-L-histidine.</text>
        <dbReference type="EC" id="2.7.13.3"/>
    </reaction>
</comment>
<evidence type="ECO:0000256" key="13">
    <source>
        <dbReference type="SAM" id="Phobius"/>
    </source>
</evidence>
<dbReference type="SUPFAM" id="SSF55874">
    <property type="entry name" value="ATPase domain of HSP90 chaperone/DNA topoisomerase II/histidine kinase"/>
    <property type="match status" value="1"/>
</dbReference>
<dbReference type="InterPro" id="IPR005467">
    <property type="entry name" value="His_kinase_dom"/>
</dbReference>
<dbReference type="InterPro" id="IPR004358">
    <property type="entry name" value="Sig_transdc_His_kin-like_C"/>
</dbReference>
<dbReference type="EC" id="2.7.13.3" evidence="3"/>
<name>A0A8J6TMZ5_9BACT</name>
<gene>
    <name evidence="15" type="ORF">H8E23_11055</name>
</gene>
<dbReference type="PRINTS" id="PR00344">
    <property type="entry name" value="BCTRLSENSOR"/>
</dbReference>
<dbReference type="Proteomes" id="UP000603434">
    <property type="component" value="Unassembled WGS sequence"/>
</dbReference>
<keyword evidence="5" id="KW-0597">Phosphoprotein</keyword>
<feature type="domain" description="Histidine kinase" evidence="14">
    <location>
        <begin position="332"/>
        <end position="549"/>
    </location>
</feature>
<evidence type="ECO:0000256" key="5">
    <source>
        <dbReference type="ARBA" id="ARBA00022553"/>
    </source>
</evidence>
<keyword evidence="4" id="KW-1003">Cell membrane</keyword>
<dbReference type="GO" id="GO:0000156">
    <property type="term" value="F:phosphorelay response regulator activity"/>
    <property type="evidence" value="ECO:0007669"/>
    <property type="project" value="TreeGrafter"/>
</dbReference>
<evidence type="ECO:0000256" key="7">
    <source>
        <dbReference type="ARBA" id="ARBA00022741"/>
    </source>
</evidence>
<feature type="coiled-coil region" evidence="12">
    <location>
        <begin position="274"/>
        <end position="325"/>
    </location>
</feature>
<sequence>MSRFRFFSPLIAFLLFGSGAVVLWQNQNRHQRELVLRYTETSAEQIRIRVEGLMKTRMASLELLAERWVERTPPDFSRERFLQFAESIYKHYPGFKSIEWIDPAGVVRWVYPRESKEPAGGKSLLQHRDPRVRATFQWAGENLRYTASPCVETVPGGFGFVAFRPLIYFGAVQGCLNGVFQVEQIVDTCLAQDILKGFGVRFFEADRLIYTNEKQGDNHPGNEPLRVFREIRFPGKTWRLDLVPKAAIYPPGTFRNIPLLIFGLVVSAILSFLLHGLIQRMQMYRQARDQALEEVSERKRAEEALKKNEKQLEALLAELAAKNTELETFVYSVSHDLKTPIVTIEGFIGVLREDFGDRISADGEKYLNYISDAARKMELLISDLLELSRIGRLTVEKTEFSFAGVIEEVLKALQSRIKARGIQVEVAKNLPLVYGEKKRLVQVVENLLSNAVKYVGRENPTPRIEVGVREQDGREVFFVSDNGIGIEKIYFEKIFEVFQRLPAAQKLGEGTGIGLAIVKRIIEHHGGSIWLKSEPGKGTTFFFTLKDMEA</sequence>
<organism evidence="15 16">
    <name type="scientific">Candidatus Desulfatibia profunda</name>
    <dbReference type="NCBI Taxonomy" id="2841695"/>
    <lineage>
        <taxon>Bacteria</taxon>
        <taxon>Pseudomonadati</taxon>
        <taxon>Thermodesulfobacteriota</taxon>
        <taxon>Desulfobacteria</taxon>
        <taxon>Desulfobacterales</taxon>
        <taxon>Desulfobacterales incertae sedis</taxon>
        <taxon>Candidatus Desulfatibia</taxon>
    </lineage>
</organism>
<evidence type="ECO:0000259" key="14">
    <source>
        <dbReference type="PROSITE" id="PS50109"/>
    </source>
</evidence>
<dbReference type="PANTHER" id="PTHR42878:SF15">
    <property type="entry name" value="BACTERIOPHYTOCHROME"/>
    <property type="match status" value="1"/>
</dbReference>
<dbReference type="SUPFAM" id="SSF47384">
    <property type="entry name" value="Homodimeric domain of signal transducing histidine kinase"/>
    <property type="match status" value="1"/>
</dbReference>
<evidence type="ECO:0000256" key="2">
    <source>
        <dbReference type="ARBA" id="ARBA00004236"/>
    </source>
</evidence>
<keyword evidence="10" id="KW-0902">Two-component regulatory system</keyword>